<evidence type="ECO:0000256" key="1">
    <source>
        <dbReference type="SAM" id="MobiDB-lite"/>
    </source>
</evidence>
<keyword evidence="3" id="KW-1185">Reference proteome</keyword>
<sequence length="102" mass="11591">MIPGREELKEPANRPYTTQKYRTGSDVDKPQMQKTPVVAPTVKSRLHVEGLTGVCGEIDGYAAISFQVQEYPDIFKMSTRQKEPHSLKNIGHLIRHKSRQSQ</sequence>
<feature type="region of interest" description="Disordered" evidence="1">
    <location>
        <begin position="1"/>
        <end position="36"/>
    </location>
</feature>
<name>A0A1Y2D8A7_9PEZI</name>
<reference evidence="2 3" key="1">
    <citation type="submission" date="2016-07" db="EMBL/GenBank/DDBJ databases">
        <title>Pervasive Adenine N6-methylation of Active Genes in Fungi.</title>
        <authorList>
            <consortium name="DOE Joint Genome Institute"/>
            <person name="Mondo S.J."/>
            <person name="Dannebaum R.O."/>
            <person name="Kuo R.C."/>
            <person name="Labutti K."/>
            <person name="Haridas S."/>
            <person name="Kuo A."/>
            <person name="Salamov A."/>
            <person name="Ahrendt S.R."/>
            <person name="Lipzen A."/>
            <person name="Sullivan W."/>
            <person name="Andreopoulos W.B."/>
            <person name="Clum A."/>
            <person name="Lindquist E."/>
            <person name="Daum C."/>
            <person name="Ramamoorthy G.K."/>
            <person name="Gryganskyi A."/>
            <person name="Culley D."/>
            <person name="Magnuson J.K."/>
            <person name="James T.Y."/>
            <person name="O'Malley M.A."/>
            <person name="Stajich J.E."/>
            <person name="Spatafora J.W."/>
            <person name="Visel A."/>
            <person name="Grigoriev I.V."/>
        </authorList>
    </citation>
    <scope>NUCLEOTIDE SEQUENCE [LARGE SCALE GENOMIC DNA]</scope>
    <source>
        <strain evidence="2 3">CBS 129021</strain>
    </source>
</reference>
<dbReference type="GeneID" id="63775197"/>
<dbReference type="EMBL" id="MCFJ01000027">
    <property type="protein sequence ID" value="ORY55489.1"/>
    <property type="molecule type" value="Genomic_DNA"/>
</dbReference>
<gene>
    <name evidence="2" type="ORF">BCR38DRAFT_414937</name>
</gene>
<accession>A0A1Y2D8A7</accession>
<dbReference type="RefSeq" id="XP_040709636.1">
    <property type="nucleotide sequence ID" value="XM_040858985.1"/>
</dbReference>
<evidence type="ECO:0000313" key="2">
    <source>
        <dbReference type="EMBL" id="ORY55489.1"/>
    </source>
</evidence>
<dbReference type="InParanoid" id="A0A1Y2D8A7"/>
<comment type="caution">
    <text evidence="2">The sequence shown here is derived from an EMBL/GenBank/DDBJ whole genome shotgun (WGS) entry which is preliminary data.</text>
</comment>
<dbReference type="Proteomes" id="UP000193689">
    <property type="component" value="Unassembled WGS sequence"/>
</dbReference>
<dbReference type="AlphaFoldDB" id="A0A1Y2D8A7"/>
<evidence type="ECO:0000313" key="3">
    <source>
        <dbReference type="Proteomes" id="UP000193689"/>
    </source>
</evidence>
<protein>
    <submittedName>
        <fullName evidence="2">Uncharacterized protein</fullName>
    </submittedName>
</protein>
<organism evidence="2 3">
    <name type="scientific">Pseudomassariella vexata</name>
    <dbReference type="NCBI Taxonomy" id="1141098"/>
    <lineage>
        <taxon>Eukaryota</taxon>
        <taxon>Fungi</taxon>
        <taxon>Dikarya</taxon>
        <taxon>Ascomycota</taxon>
        <taxon>Pezizomycotina</taxon>
        <taxon>Sordariomycetes</taxon>
        <taxon>Xylariomycetidae</taxon>
        <taxon>Amphisphaeriales</taxon>
        <taxon>Pseudomassariaceae</taxon>
        <taxon>Pseudomassariella</taxon>
    </lineage>
</organism>
<feature type="compositionally biased region" description="Basic and acidic residues" evidence="1">
    <location>
        <begin position="1"/>
        <end position="12"/>
    </location>
</feature>
<proteinExistence type="predicted"/>